<keyword evidence="2" id="KW-1185">Reference proteome</keyword>
<sequence length="68" mass="8537">MTPPETRLDIRQNTLRLQIRFYLDSDKFFKNFGQYTQYTYRSEIPVILRIAYFWNRNDMSHFPRLWIN</sequence>
<comment type="caution">
    <text evidence="1">The sequence shown here is derived from an EMBL/GenBank/DDBJ whole genome shotgun (WGS) entry which is preliminary data.</text>
</comment>
<proteinExistence type="predicted"/>
<organism evidence="1 2">
    <name type="scientific">Cryptolaemus montrouzieri</name>
    <dbReference type="NCBI Taxonomy" id="559131"/>
    <lineage>
        <taxon>Eukaryota</taxon>
        <taxon>Metazoa</taxon>
        <taxon>Ecdysozoa</taxon>
        <taxon>Arthropoda</taxon>
        <taxon>Hexapoda</taxon>
        <taxon>Insecta</taxon>
        <taxon>Pterygota</taxon>
        <taxon>Neoptera</taxon>
        <taxon>Endopterygota</taxon>
        <taxon>Coleoptera</taxon>
        <taxon>Polyphaga</taxon>
        <taxon>Cucujiformia</taxon>
        <taxon>Coccinelloidea</taxon>
        <taxon>Coccinellidae</taxon>
        <taxon>Scymninae</taxon>
        <taxon>Scymnini</taxon>
        <taxon>Cryptolaemus</taxon>
    </lineage>
</organism>
<dbReference type="Proteomes" id="UP001516400">
    <property type="component" value="Unassembled WGS sequence"/>
</dbReference>
<protein>
    <submittedName>
        <fullName evidence="1">Uncharacterized protein</fullName>
    </submittedName>
</protein>
<evidence type="ECO:0000313" key="2">
    <source>
        <dbReference type="Proteomes" id="UP001516400"/>
    </source>
</evidence>
<reference evidence="1 2" key="1">
    <citation type="journal article" date="2021" name="BMC Biol.">
        <title>Horizontally acquired antibacterial genes associated with adaptive radiation of ladybird beetles.</title>
        <authorList>
            <person name="Li H.S."/>
            <person name="Tang X.F."/>
            <person name="Huang Y.H."/>
            <person name="Xu Z.Y."/>
            <person name="Chen M.L."/>
            <person name="Du X.Y."/>
            <person name="Qiu B.Y."/>
            <person name="Chen P.T."/>
            <person name="Zhang W."/>
            <person name="Slipinski A."/>
            <person name="Escalona H.E."/>
            <person name="Waterhouse R.M."/>
            <person name="Zwick A."/>
            <person name="Pang H."/>
        </authorList>
    </citation>
    <scope>NUCLEOTIDE SEQUENCE [LARGE SCALE GENOMIC DNA]</scope>
    <source>
        <strain evidence="1">SYSU2018</strain>
    </source>
</reference>
<evidence type="ECO:0000313" key="1">
    <source>
        <dbReference type="EMBL" id="KAL3285233.1"/>
    </source>
</evidence>
<accession>A0ABD2P3B3</accession>
<dbReference type="AlphaFoldDB" id="A0ABD2P3B3"/>
<name>A0ABD2P3B3_9CUCU</name>
<dbReference type="EMBL" id="JABFTP020000165">
    <property type="protein sequence ID" value="KAL3285233.1"/>
    <property type="molecule type" value="Genomic_DNA"/>
</dbReference>
<gene>
    <name evidence="1" type="ORF">HHI36_019345</name>
</gene>